<evidence type="ECO:0000313" key="2">
    <source>
        <dbReference type="Proteomes" id="UP001151760"/>
    </source>
</evidence>
<evidence type="ECO:0008006" key="3">
    <source>
        <dbReference type="Google" id="ProtNLM"/>
    </source>
</evidence>
<reference evidence="1" key="1">
    <citation type="journal article" date="2022" name="Int. J. Mol. Sci.">
        <title>Draft Genome of Tanacetum Coccineum: Genomic Comparison of Closely Related Tanacetum-Family Plants.</title>
        <authorList>
            <person name="Yamashiro T."/>
            <person name="Shiraishi A."/>
            <person name="Nakayama K."/>
            <person name="Satake H."/>
        </authorList>
    </citation>
    <scope>NUCLEOTIDE SEQUENCE</scope>
</reference>
<dbReference type="EMBL" id="BQNB010021332">
    <property type="protein sequence ID" value="GJU05269.1"/>
    <property type="molecule type" value="Genomic_DNA"/>
</dbReference>
<sequence length="176" mass="20835">MVESSKKKELKNFDFVTESGEHVHLTEEQISAQKKIEEEAKAKAARHKSEMRKEERIDLLGPEVVNKYYNDKLQYDRYCDKMLNRRAKSRITNYDILTKKGSITLKVYREDDTSEIIPEFKASDLYLGEWREVFKAYPNKKSKGWTSIYKQIQEIMNYLRITKAELGIDLDRPLSE</sequence>
<reference evidence="1" key="2">
    <citation type="submission" date="2022-01" db="EMBL/GenBank/DDBJ databases">
        <authorList>
            <person name="Yamashiro T."/>
            <person name="Shiraishi A."/>
            <person name="Satake H."/>
            <person name="Nakayama K."/>
        </authorList>
    </citation>
    <scope>NUCLEOTIDE SEQUENCE</scope>
</reference>
<dbReference type="Proteomes" id="UP001151760">
    <property type="component" value="Unassembled WGS sequence"/>
</dbReference>
<organism evidence="1 2">
    <name type="scientific">Tanacetum coccineum</name>
    <dbReference type="NCBI Taxonomy" id="301880"/>
    <lineage>
        <taxon>Eukaryota</taxon>
        <taxon>Viridiplantae</taxon>
        <taxon>Streptophyta</taxon>
        <taxon>Embryophyta</taxon>
        <taxon>Tracheophyta</taxon>
        <taxon>Spermatophyta</taxon>
        <taxon>Magnoliopsida</taxon>
        <taxon>eudicotyledons</taxon>
        <taxon>Gunneridae</taxon>
        <taxon>Pentapetalae</taxon>
        <taxon>asterids</taxon>
        <taxon>campanulids</taxon>
        <taxon>Asterales</taxon>
        <taxon>Asteraceae</taxon>
        <taxon>Asteroideae</taxon>
        <taxon>Anthemideae</taxon>
        <taxon>Anthemidinae</taxon>
        <taxon>Tanacetum</taxon>
    </lineage>
</organism>
<keyword evidence="2" id="KW-1185">Reference proteome</keyword>
<accession>A0ABQ5IYN4</accession>
<comment type="caution">
    <text evidence="1">The sequence shown here is derived from an EMBL/GenBank/DDBJ whole genome shotgun (WGS) entry which is preliminary data.</text>
</comment>
<proteinExistence type="predicted"/>
<protein>
    <recommendedName>
        <fullName evidence="3">Topoisomerase I</fullName>
    </recommendedName>
</protein>
<name>A0ABQ5IYN4_9ASTR</name>
<evidence type="ECO:0000313" key="1">
    <source>
        <dbReference type="EMBL" id="GJU05269.1"/>
    </source>
</evidence>
<gene>
    <name evidence="1" type="ORF">Tco_1121699</name>
</gene>